<dbReference type="AlphaFoldDB" id="X6N8N7"/>
<protein>
    <submittedName>
        <fullName evidence="1">Uncharacterized protein</fullName>
    </submittedName>
</protein>
<dbReference type="Proteomes" id="UP000023152">
    <property type="component" value="Unassembled WGS sequence"/>
</dbReference>
<organism evidence="1 2">
    <name type="scientific">Reticulomyxa filosa</name>
    <dbReference type="NCBI Taxonomy" id="46433"/>
    <lineage>
        <taxon>Eukaryota</taxon>
        <taxon>Sar</taxon>
        <taxon>Rhizaria</taxon>
        <taxon>Retaria</taxon>
        <taxon>Foraminifera</taxon>
        <taxon>Monothalamids</taxon>
        <taxon>Reticulomyxidae</taxon>
        <taxon>Reticulomyxa</taxon>
    </lineage>
</organism>
<dbReference type="EMBL" id="ASPP01010879">
    <property type="protein sequence ID" value="ETO22273.1"/>
    <property type="molecule type" value="Genomic_DNA"/>
</dbReference>
<name>X6N8N7_RETFI</name>
<comment type="caution">
    <text evidence="1">The sequence shown here is derived from an EMBL/GenBank/DDBJ whole genome shotgun (WGS) entry which is preliminary data.</text>
</comment>
<sequence>TVTSSGVGYASNYVTRTDRNGYFQIPSYGGKDVQLDISLGYDKLSDSLQINPLKNESISLNITIASGQSQTNDNIAKATIKLVPLAPGPQQRDAIVITTRSLQKYVDFAQRILRSYGKLTIIGQDKCKYTYTYIYFFFNQKKKKKRVALNKKKNKQTNFFFST</sequence>
<gene>
    <name evidence="1" type="ORF">RFI_14925</name>
</gene>
<reference evidence="1 2" key="1">
    <citation type="journal article" date="2013" name="Curr. Biol.">
        <title>The Genome of the Foraminiferan Reticulomyxa filosa.</title>
        <authorList>
            <person name="Glockner G."/>
            <person name="Hulsmann N."/>
            <person name="Schleicher M."/>
            <person name="Noegel A.A."/>
            <person name="Eichinger L."/>
            <person name="Gallinger C."/>
            <person name="Pawlowski J."/>
            <person name="Sierra R."/>
            <person name="Euteneuer U."/>
            <person name="Pillet L."/>
            <person name="Moustafa A."/>
            <person name="Platzer M."/>
            <person name="Groth M."/>
            <person name="Szafranski K."/>
            <person name="Schliwa M."/>
        </authorList>
    </citation>
    <scope>NUCLEOTIDE SEQUENCE [LARGE SCALE GENOMIC DNA]</scope>
</reference>
<keyword evidence="2" id="KW-1185">Reference proteome</keyword>
<evidence type="ECO:0000313" key="1">
    <source>
        <dbReference type="EMBL" id="ETO22273.1"/>
    </source>
</evidence>
<evidence type="ECO:0000313" key="2">
    <source>
        <dbReference type="Proteomes" id="UP000023152"/>
    </source>
</evidence>
<feature type="non-terminal residue" evidence="1">
    <location>
        <position position="1"/>
    </location>
</feature>
<accession>X6N8N7</accession>
<proteinExistence type="predicted"/>